<feature type="active site" description="Proton donor" evidence="5">
    <location>
        <position position="62"/>
    </location>
</feature>
<reference evidence="10 11" key="1">
    <citation type="submission" date="2015-08" db="EMBL/GenBank/DDBJ databases">
        <authorList>
            <person name="Babu N.S."/>
            <person name="Beckwith C.J."/>
            <person name="Beseler K.G."/>
            <person name="Brison A."/>
            <person name="Carone J.V."/>
            <person name="Caskin T.P."/>
            <person name="Diamond M."/>
            <person name="Durham M.E."/>
            <person name="Foxe J.M."/>
            <person name="Go M."/>
            <person name="Henderson B.A."/>
            <person name="Jones I.B."/>
            <person name="McGettigan J.A."/>
            <person name="Micheletti S.J."/>
            <person name="Nasrallah M.E."/>
            <person name="Ortiz D."/>
            <person name="Piller C.R."/>
            <person name="Privatt S.R."/>
            <person name="Schneider S.L."/>
            <person name="Sharp S."/>
            <person name="Smith T.C."/>
            <person name="Stanton J.D."/>
            <person name="Ullery H.E."/>
            <person name="Wilson R.J."/>
            <person name="Serrano M.G."/>
            <person name="Buck G."/>
            <person name="Lee V."/>
            <person name="Wang Y."/>
            <person name="Carvalho R."/>
            <person name="Voegtly L."/>
            <person name="Shi R."/>
            <person name="Duckworth R."/>
            <person name="Johnson A."/>
            <person name="Loviza R."/>
            <person name="Walstead R."/>
            <person name="Shah Z."/>
            <person name="Kiflezghi M."/>
            <person name="Wade K."/>
            <person name="Ball S.L."/>
            <person name="Bradley K.W."/>
            <person name="Asai D.J."/>
            <person name="Bowman C.A."/>
            <person name="Russell D.A."/>
            <person name="Pope W.H."/>
            <person name="Jacobs-Sera D."/>
            <person name="Hendrix R.W."/>
            <person name="Hatfull G.F."/>
        </authorList>
    </citation>
    <scope>NUCLEOTIDE SEQUENCE [LARGE SCALE GENOMIC DNA]</scope>
    <source>
        <strain evidence="10 11">DSM 27710</strain>
    </source>
</reference>
<evidence type="ECO:0000256" key="7">
    <source>
        <dbReference type="PIRSR" id="PIRSR000097-3"/>
    </source>
</evidence>
<dbReference type="FunFam" id="3.20.20.100:FF:000002">
    <property type="entry name" value="2,5-diketo-D-gluconic acid reductase A"/>
    <property type="match status" value="1"/>
</dbReference>
<feature type="site" description="Lowers pKa of active site Tyr" evidence="7">
    <location>
        <position position="87"/>
    </location>
</feature>
<comment type="similarity">
    <text evidence="1">Belongs to the aldo/keto reductase family.</text>
</comment>
<keyword evidence="11" id="KW-1185">Reference proteome</keyword>
<evidence type="ECO:0000313" key="11">
    <source>
        <dbReference type="Proteomes" id="UP000055590"/>
    </source>
</evidence>
<dbReference type="EMBL" id="CP012332">
    <property type="protein sequence ID" value="AKU92094.1"/>
    <property type="molecule type" value="Genomic_DNA"/>
</dbReference>
<dbReference type="GO" id="GO:0016616">
    <property type="term" value="F:oxidoreductase activity, acting on the CH-OH group of donors, NAD or NADP as acceptor"/>
    <property type="evidence" value="ECO:0007669"/>
    <property type="project" value="UniProtKB-ARBA"/>
</dbReference>
<dbReference type="PROSITE" id="PS00798">
    <property type="entry name" value="ALDOKETO_REDUCTASE_1"/>
    <property type="match status" value="1"/>
</dbReference>
<dbReference type="InterPro" id="IPR018170">
    <property type="entry name" value="Aldo/ket_reductase_CS"/>
</dbReference>
<dbReference type="PRINTS" id="PR00069">
    <property type="entry name" value="ALDKETRDTASE"/>
</dbReference>
<keyword evidence="3" id="KW-0560">Oxidoreductase</keyword>
<feature type="compositionally biased region" description="Basic and acidic residues" evidence="8">
    <location>
        <begin position="1"/>
        <end position="13"/>
    </location>
</feature>
<protein>
    <submittedName>
        <fullName evidence="10">Methylglyoxal reductase, acetol producing</fullName>
    </submittedName>
</protein>
<dbReference type="PATRIC" id="fig|1391653.3.peg.2583"/>
<dbReference type="Pfam" id="PF00248">
    <property type="entry name" value="Aldo_ket_red"/>
    <property type="match status" value="1"/>
</dbReference>
<dbReference type="Proteomes" id="UP000055590">
    <property type="component" value="Chromosome"/>
</dbReference>
<dbReference type="Gene3D" id="3.20.20.100">
    <property type="entry name" value="NADP-dependent oxidoreductase domain"/>
    <property type="match status" value="1"/>
</dbReference>
<dbReference type="InterPro" id="IPR023210">
    <property type="entry name" value="NADP_OxRdtase_dom"/>
</dbReference>
<evidence type="ECO:0000256" key="8">
    <source>
        <dbReference type="SAM" id="MobiDB-lite"/>
    </source>
</evidence>
<evidence type="ECO:0000256" key="6">
    <source>
        <dbReference type="PIRSR" id="PIRSR000097-2"/>
    </source>
</evidence>
<dbReference type="InterPro" id="IPR020471">
    <property type="entry name" value="AKR"/>
</dbReference>
<comment type="catalytic activity">
    <reaction evidence="4">
        <text>hydroxyacetone + NADP(+) = methylglyoxal + NADPH + H(+)</text>
        <dbReference type="Rhea" id="RHEA:27986"/>
        <dbReference type="ChEBI" id="CHEBI:15378"/>
        <dbReference type="ChEBI" id="CHEBI:17158"/>
        <dbReference type="ChEBI" id="CHEBI:27957"/>
        <dbReference type="ChEBI" id="CHEBI:57783"/>
        <dbReference type="ChEBI" id="CHEBI:58349"/>
    </reaction>
</comment>
<dbReference type="PANTHER" id="PTHR43827:SF3">
    <property type="entry name" value="NADP-DEPENDENT OXIDOREDUCTASE DOMAIN-CONTAINING PROTEIN"/>
    <property type="match status" value="1"/>
</dbReference>
<dbReference type="PROSITE" id="PS00063">
    <property type="entry name" value="ALDOKETO_REDUCTASE_3"/>
    <property type="match status" value="1"/>
</dbReference>
<name>A0A0K1PG55_9BACT</name>
<dbReference type="AlphaFoldDB" id="A0A0K1PG55"/>
<keyword evidence="2" id="KW-0521">NADP</keyword>
<feature type="domain" description="NADP-dependent oxidoreductase" evidence="9">
    <location>
        <begin position="29"/>
        <end position="272"/>
    </location>
</feature>
<dbReference type="SUPFAM" id="SSF51430">
    <property type="entry name" value="NAD(P)-linked oxidoreductase"/>
    <property type="match status" value="1"/>
</dbReference>
<proteinExistence type="inferred from homology"/>
<evidence type="ECO:0000259" key="9">
    <source>
        <dbReference type="Pfam" id="PF00248"/>
    </source>
</evidence>
<dbReference type="InterPro" id="IPR036812">
    <property type="entry name" value="NAD(P)_OxRdtase_dom_sf"/>
</dbReference>
<sequence>MLRDDPRLERDPMTRPSLTLNDGRTMPRVGFGTWRISNDQAASIVRTAISAGYRSIDTAAVYANEEGVGEAVATCGLPRDELFVTTKVWNDRQGYDTTLRAFDESLARLKLEAVDLYLIHWPAPATNRYVETWKALIQLRQEGRARSIGVSNFNRPHLERILDATGVVPAVNQIELHPFLQQRELRAFHADKGIATESWSPLARAHRLDNPVLVDLAKKHGKTPAQVVLRWHLDSGLVAIPKSAHETRIRENLDLFDFRLDDEDMARMETLDEGGRTGMDPNAFD</sequence>
<evidence type="ECO:0000256" key="3">
    <source>
        <dbReference type="ARBA" id="ARBA00023002"/>
    </source>
</evidence>
<accession>A0A0K1PG55</accession>
<evidence type="ECO:0000256" key="4">
    <source>
        <dbReference type="ARBA" id="ARBA00049445"/>
    </source>
</evidence>
<dbReference type="KEGG" id="vin:AKJ08_2481"/>
<dbReference type="PANTHER" id="PTHR43827">
    <property type="entry name" value="2,5-DIKETO-D-GLUCONIC ACID REDUCTASE"/>
    <property type="match status" value="1"/>
</dbReference>
<evidence type="ECO:0000256" key="5">
    <source>
        <dbReference type="PIRSR" id="PIRSR000097-1"/>
    </source>
</evidence>
<evidence type="ECO:0000313" key="10">
    <source>
        <dbReference type="EMBL" id="AKU92094.1"/>
    </source>
</evidence>
<dbReference type="PROSITE" id="PS00062">
    <property type="entry name" value="ALDOKETO_REDUCTASE_2"/>
    <property type="match status" value="1"/>
</dbReference>
<dbReference type="STRING" id="1391653.AKJ08_2481"/>
<organism evidence="10 11">
    <name type="scientific">Vulgatibacter incomptus</name>
    <dbReference type="NCBI Taxonomy" id="1391653"/>
    <lineage>
        <taxon>Bacteria</taxon>
        <taxon>Pseudomonadati</taxon>
        <taxon>Myxococcota</taxon>
        <taxon>Myxococcia</taxon>
        <taxon>Myxococcales</taxon>
        <taxon>Cystobacterineae</taxon>
        <taxon>Vulgatibacteraceae</taxon>
        <taxon>Vulgatibacter</taxon>
    </lineage>
</organism>
<dbReference type="PIRSF" id="PIRSF000097">
    <property type="entry name" value="AKR"/>
    <property type="match status" value="1"/>
</dbReference>
<feature type="binding site" evidence="6">
    <location>
        <position position="120"/>
    </location>
    <ligand>
        <name>substrate</name>
    </ligand>
</feature>
<evidence type="ECO:0000256" key="2">
    <source>
        <dbReference type="ARBA" id="ARBA00022857"/>
    </source>
</evidence>
<feature type="region of interest" description="Disordered" evidence="8">
    <location>
        <begin position="1"/>
        <end position="22"/>
    </location>
</feature>
<evidence type="ECO:0000256" key="1">
    <source>
        <dbReference type="ARBA" id="ARBA00007905"/>
    </source>
</evidence>
<gene>
    <name evidence="10" type="ORF">AKJ08_2481</name>
</gene>